<dbReference type="Proteomes" id="UP000002817">
    <property type="component" value="Unassembled WGS sequence"/>
</dbReference>
<dbReference type="OrthoDB" id="7942745at2"/>
<dbReference type="InterPro" id="IPR024726">
    <property type="entry name" value="FhuF_C"/>
</dbReference>
<dbReference type="Proteomes" id="UP000003515">
    <property type="component" value="Unassembled WGS sequence"/>
</dbReference>
<dbReference type="InterPro" id="IPR023998">
    <property type="entry name" value="FCR-like"/>
</dbReference>
<dbReference type="AlphaFoldDB" id="C9QEW9"/>
<dbReference type="STRING" id="675816.VIA_001839"/>
<evidence type="ECO:0000313" key="3">
    <source>
        <dbReference type="EMBL" id="EGU51377.1"/>
    </source>
</evidence>
<sequence>MSGQSFFEHLFEHSKQVTPYLSGSINHQPNENTDHPIVHIDSSSAEQIQSLYEQLKLLHPEAGAPYWLTRTWTLLCWQPIYVAFIAIYSCRGLPNISAMVQSIQPGFVSGYQFESTTYQQGSEQELITKAGHDLNLLFDYFRSEMSQWTRIRPGFTRHLFADGILGCLVKLSQYAPALPKDYLFEQARLWLQACGLSEKFMDRLTYDETTKQLTLVRTSCCLVYKCQGRKLCGDCPRHPNNKHL</sequence>
<feature type="domain" description="Ferric siderophore reductase C-terminal" evidence="1">
    <location>
        <begin position="217"/>
        <end position="237"/>
    </location>
</feature>
<evidence type="ECO:0000313" key="5">
    <source>
        <dbReference type="Proteomes" id="UP000003515"/>
    </source>
</evidence>
<dbReference type="EMBL" id="AFWH01000018">
    <property type="protein sequence ID" value="EGU51377.1"/>
    <property type="molecule type" value="Genomic_DNA"/>
</dbReference>
<dbReference type="GO" id="GO:0051537">
    <property type="term" value="F:2 iron, 2 sulfur cluster binding"/>
    <property type="evidence" value="ECO:0007669"/>
    <property type="project" value="InterPro"/>
</dbReference>
<evidence type="ECO:0000313" key="2">
    <source>
        <dbReference type="EMBL" id="EEX94679.1"/>
    </source>
</evidence>
<dbReference type="NCBIfam" id="TIGR03950">
    <property type="entry name" value="sidero_Fe_reduc"/>
    <property type="match status" value="1"/>
</dbReference>
<keyword evidence="5" id="KW-1185">Reference proteome</keyword>
<reference evidence="3" key="2">
    <citation type="submission" date="2011-08" db="EMBL/GenBank/DDBJ databases">
        <authorList>
            <person name="Hoffman M."/>
            <person name="Strain E.A."/>
            <person name="Brown E."/>
            <person name="Allard M.W."/>
        </authorList>
    </citation>
    <scope>NUCLEOTIDE SEQUENCE</scope>
    <source>
        <strain evidence="3">CIP 102891</strain>
    </source>
</reference>
<dbReference type="Pfam" id="PF11575">
    <property type="entry name" value="FhuF_C"/>
    <property type="match status" value="1"/>
</dbReference>
<organism evidence="3 4">
    <name type="scientific">Vibrio orientalis CIP 102891 = ATCC 33934</name>
    <dbReference type="NCBI Taxonomy" id="675816"/>
    <lineage>
        <taxon>Bacteria</taxon>
        <taxon>Pseudomonadati</taxon>
        <taxon>Pseudomonadota</taxon>
        <taxon>Gammaproteobacteria</taxon>
        <taxon>Vibrionales</taxon>
        <taxon>Vibrionaceae</taxon>
        <taxon>Vibrio</taxon>
        <taxon>Vibrio oreintalis group</taxon>
    </lineage>
</organism>
<accession>C9QEW9</accession>
<dbReference type="eggNOG" id="ENOG503351S">
    <property type="taxonomic scope" value="Bacteria"/>
</dbReference>
<evidence type="ECO:0000313" key="4">
    <source>
        <dbReference type="Proteomes" id="UP000002817"/>
    </source>
</evidence>
<gene>
    <name evidence="2" type="ORF">VIA_001839</name>
    <name evidence="3" type="ORF">VIOR3934_20931</name>
</gene>
<dbReference type="EMBL" id="ACZV01000004">
    <property type="protein sequence ID" value="EEX94679.1"/>
    <property type="molecule type" value="Genomic_DNA"/>
</dbReference>
<proteinExistence type="predicted"/>
<reference evidence="3 4" key="3">
    <citation type="journal article" date="2012" name="Int. J. Syst. Evol. Microbiol.">
        <title>Vibrio caribbeanicus sp. nov., isolated from the marine sponge Scleritoderma cyanea.</title>
        <authorList>
            <person name="Hoffmann M."/>
            <person name="Monday S.R."/>
            <person name="Allard M.W."/>
            <person name="Strain E.A."/>
            <person name="Whittaker P."/>
            <person name="Naum M."/>
            <person name="McCarthy P.J."/>
            <person name="Lopez J.V."/>
            <person name="Fischer M."/>
            <person name="Brown E.W."/>
        </authorList>
    </citation>
    <scope>NUCLEOTIDE SEQUENCE [LARGE SCALE GENOMIC DNA]</scope>
    <source>
        <strain evidence="3">CIP 102891</strain>
        <strain evidence="4">CIP 102891 / ATCC 33934</strain>
    </source>
</reference>
<comment type="caution">
    <text evidence="3">The sequence shown here is derived from an EMBL/GenBank/DDBJ whole genome shotgun (WGS) entry which is preliminary data.</text>
</comment>
<name>C9QEW9_VIBOR</name>
<evidence type="ECO:0000259" key="1">
    <source>
        <dbReference type="Pfam" id="PF11575"/>
    </source>
</evidence>
<dbReference type="PATRIC" id="fig|675816.5.peg.1549"/>
<dbReference type="RefSeq" id="WP_004412697.1">
    <property type="nucleotide sequence ID" value="NZ_ACZV01000004.1"/>
</dbReference>
<reference evidence="2 5" key="1">
    <citation type="submission" date="2009-10" db="EMBL/GenBank/DDBJ databases">
        <authorList>
            <consortium name="Los Alamos National Laboratory (LANL)"/>
            <consortium name="National Microbial Pathogen Data Resource (NMPDR)"/>
            <person name="Munk A.C."/>
            <person name="Chertkov O."/>
            <person name="Tapia R."/>
            <person name="Green L."/>
            <person name="Rogers Y."/>
            <person name="Detter J.C."/>
            <person name="Bruce D."/>
            <person name="Brettin T.S."/>
            <person name="Colwell R.R."/>
            <person name="Huq A."/>
            <person name="Grim C.J."/>
            <person name="Hasan N.A."/>
            <person name="Bartels D."/>
            <person name="Vonstein V."/>
        </authorList>
    </citation>
    <scope>NUCLEOTIDE SEQUENCE [LARGE SCALE GENOMIC DNA]</scope>
    <source>
        <strain evidence="2 5">CIP 102891</strain>
    </source>
</reference>
<protein>
    <recommendedName>
        <fullName evidence="1">Ferric siderophore reductase C-terminal domain-containing protein</fullName>
    </recommendedName>
</protein>